<feature type="transmembrane region" description="Helical" evidence="1">
    <location>
        <begin position="232"/>
        <end position="253"/>
    </location>
</feature>
<dbReference type="SUPFAM" id="SSF103473">
    <property type="entry name" value="MFS general substrate transporter"/>
    <property type="match status" value="1"/>
</dbReference>
<name>A0A9W9LC18_9EURO</name>
<sequence>MSRKGATAAAAYGTSLWGFAVIGIGFFLAKSHFKPLLLFCFFGGIGVGWTYLAVIIMVDQELPNSSFIPNAIGPLGFASGTTAIVGLEILFRLSKLDAVALGIRVVIMGAIFALVGISTMIMLSSQTMKPEEQSPPWVHFSSSELILPVLLFFSALPGMTVLSAVLHFSSYYAVRYWSQTLEILPSGMLSLAVGCILAPILSSQFGPRALLVALSSLQSILLVLLSRAQSATLAMTAFFVVLFIHGSGLSILLELAKDHTAHSTVLPLKYGRVLAAWGLAGAAGCLLSSQLLRLTGGEEILVFVIGIVSLWFGATLYFAPFFGTRSLV</sequence>
<reference evidence="2" key="2">
    <citation type="journal article" date="2023" name="IMA Fungus">
        <title>Comparative genomic study of the Penicillium genus elucidates a diverse pangenome and 15 lateral gene transfer events.</title>
        <authorList>
            <person name="Petersen C."/>
            <person name="Sorensen T."/>
            <person name="Nielsen M.R."/>
            <person name="Sondergaard T.E."/>
            <person name="Sorensen J.L."/>
            <person name="Fitzpatrick D.A."/>
            <person name="Frisvad J.C."/>
            <person name="Nielsen K.L."/>
        </authorList>
    </citation>
    <scope>NUCLEOTIDE SEQUENCE</scope>
    <source>
        <strain evidence="2">IBT 21472</strain>
    </source>
</reference>
<accession>A0A9W9LC18</accession>
<feature type="transmembrane region" description="Helical" evidence="1">
    <location>
        <begin position="273"/>
        <end position="293"/>
    </location>
</feature>
<keyword evidence="1" id="KW-0812">Transmembrane</keyword>
<protein>
    <submittedName>
        <fullName evidence="2">Major facilitator superfamily domain general substrate transporter</fullName>
    </submittedName>
</protein>
<evidence type="ECO:0000313" key="3">
    <source>
        <dbReference type="Proteomes" id="UP001147746"/>
    </source>
</evidence>
<feature type="transmembrane region" description="Helical" evidence="1">
    <location>
        <begin position="36"/>
        <end position="58"/>
    </location>
</feature>
<keyword evidence="3" id="KW-1185">Reference proteome</keyword>
<feature type="transmembrane region" description="Helical" evidence="1">
    <location>
        <begin position="145"/>
        <end position="168"/>
    </location>
</feature>
<feature type="transmembrane region" description="Helical" evidence="1">
    <location>
        <begin position="70"/>
        <end position="91"/>
    </location>
</feature>
<comment type="caution">
    <text evidence="2">The sequence shown here is derived from an EMBL/GenBank/DDBJ whole genome shotgun (WGS) entry which is preliminary data.</text>
</comment>
<organism evidence="2 3">
    <name type="scientific">Penicillium atrosanguineum</name>
    <dbReference type="NCBI Taxonomy" id="1132637"/>
    <lineage>
        <taxon>Eukaryota</taxon>
        <taxon>Fungi</taxon>
        <taxon>Dikarya</taxon>
        <taxon>Ascomycota</taxon>
        <taxon>Pezizomycotina</taxon>
        <taxon>Eurotiomycetes</taxon>
        <taxon>Eurotiomycetidae</taxon>
        <taxon>Eurotiales</taxon>
        <taxon>Aspergillaceae</taxon>
        <taxon>Penicillium</taxon>
    </lineage>
</organism>
<evidence type="ECO:0000313" key="2">
    <source>
        <dbReference type="EMBL" id="KAJ5323429.1"/>
    </source>
</evidence>
<dbReference type="AlphaFoldDB" id="A0A9W9LC18"/>
<feature type="transmembrane region" description="Helical" evidence="1">
    <location>
        <begin position="6"/>
        <end position="29"/>
    </location>
</feature>
<dbReference type="Proteomes" id="UP001147746">
    <property type="component" value="Unassembled WGS sequence"/>
</dbReference>
<feature type="transmembrane region" description="Helical" evidence="1">
    <location>
        <begin position="300"/>
        <end position="322"/>
    </location>
</feature>
<feature type="transmembrane region" description="Helical" evidence="1">
    <location>
        <begin position="180"/>
        <end position="201"/>
    </location>
</feature>
<reference evidence="2" key="1">
    <citation type="submission" date="2022-12" db="EMBL/GenBank/DDBJ databases">
        <authorList>
            <person name="Petersen C."/>
        </authorList>
    </citation>
    <scope>NUCLEOTIDE SEQUENCE</scope>
    <source>
        <strain evidence="2">IBT 21472</strain>
    </source>
</reference>
<keyword evidence="1" id="KW-1133">Transmembrane helix</keyword>
<evidence type="ECO:0000256" key="1">
    <source>
        <dbReference type="SAM" id="Phobius"/>
    </source>
</evidence>
<dbReference type="EMBL" id="JAPZBO010000002">
    <property type="protein sequence ID" value="KAJ5323429.1"/>
    <property type="molecule type" value="Genomic_DNA"/>
</dbReference>
<proteinExistence type="predicted"/>
<keyword evidence="1" id="KW-0472">Membrane</keyword>
<dbReference type="InterPro" id="IPR036259">
    <property type="entry name" value="MFS_trans_sf"/>
</dbReference>
<gene>
    <name evidence="2" type="ORF">N7476_002029</name>
</gene>
<feature type="transmembrane region" description="Helical" evidence="1">
    <location>
        <begin position="103"/>
        <end position="125"/>
    </location>
</feature>